<reference evidence="2 3" key="1">
    <citation type="submission" date="2017-08" db="EMBL/GenBank/DDBJ databases">
        <authorList>
            <person name="de Groot N.N."/>
        </authorList>
    </citation>
    <scope>NUCLEOTIDE SEQUENCE [LARGE SCALE GENOMIC DNA]</scope>
    <source>
        <strain evidence="2 3">JA575</strain>
    </source>
</reference>
<dbReference type="InterPro" id="IPR021251">
    <property type="entry name" value="DUF2793"/>
</dbReference>
<name>A0A336JKZ6_9BRAD</name>
<evidence type="ECO:0000313" key="1">
    <source>
        <dbReference type="EMBL" id="RED37867.1"/>
    </source>
</evidence>
<dbReference type="Proteomes" id="UP000256343">
    <property type="component" value="Unassembled WGS sequence"/>
</dbReference>
<sequence length="643" mass="66027">MTATANLGLPFIEAAQAQKHVTHNEALRILDAAIQIAVLDRNRNAPPADPAEGARHIVAAGATGAWSGHDDAIASWQDGAWAFLAPKPGWCVWSVADDVLLVYDGSHWRDLRDLRVSLDNAARLGVGTTAAAPNLLAVKSNAALFAAIEPAAGGSGDIRVQLAKARPADTASVVFSNAYSGRAEFGLVGSDAFKLKVSADGADWTEALIVDPASGALALPRAVVLPGVVAPPLLTADQNDYDPPGLAAASQLRLSSDATRSITGLAGGVAGRVLVVTNVGGNPIRLDNGHAASAAANRFALKRTAVLHPGDAIPLLYDAASLRWRALAVQSSETVVPPQGRLTLSSGVAVTTADIAGAAAIYYTPYAGQAAPIHDGSQLLMADLGGEFALALDGNSGHAGYHQAANNFDLYVFLDGAGVPRLGSGPRWSAGAGGSDTSRGTGANEIAVVQGIAVNAATIQLRTGSAAGDLATVAPWRATYVGSFRTTADGQTEDSAGKRLLYNAHHQIARPLRVAESTASWTYSAASYRQANGSAANQVALMRGQDIQIVHAEVIGTAANSTATFRSLRVGIGIDSSTTNVARVGINSASNLVNSVPSAIYDGLPGLGYREVRWLEFGGGADTQTWYGGGAGVQSGMSGWCLQ</sequence>
<reference evidence="1 4" key="2">
    <citation type="submission" date="2018-07" db="EMBL/GenBank/DDBJ databases">
        <title>Genomic Encyclopedia of Archaeal and Bacterial Type Strains, Phase II (KMG-II): from individual species to whole genera.</title>
        <authorList>
            <person name="Goeker M."/>
        </authorList>
    </citation>
    <scope>NUCLEOTIDE SEQUENCE [LARGE SCALE GENOMIC DNA]</scope>
    <source>
        <strain evidence="1 4">JA575</strain>
    </source>
</reference>
<evidence type="ECO:0000313" key="4">
    <source>
        <dbReference type="Proteomes" id="UP000256343"/>
    </source>
</evidence>
<dbReference type="Pfam" id="PF10983">
    <property type="entry name" value="DUF2793"/>
    <property type="match status" value="1"/>
</dbReference>
<evidence type="ECO:0000313" key="2">
    <source>
        <dbReference type="EMBL" id="SSW90367.1"/>
    </source>
</evidence>
<organism evidence="2 3">
    <name type="scientific">Rhodopseudomonas pentothenatexigens</name>
    <dbReference type="NCBI Taxonomy" id="999699"/>
    <lineage>
        <taxon>Bacteria</taxon>
        <taxon>Pseudomonadati</taxon>
        <taxon>Pseudomonadota</taxon>
        <taxon>Alphaproteobacteria</taxon>
        <taxon>Hyphomicrobiales</taxon>
        <taxon>Nitrobacteraceae</taxon>
        <taxon>Rhodopseudomonas</taxon>
    </lineage>
</organism>
<protein>
    <submittedName>
        <fullName evidence="2">Uncharacterized protein DUF2793</fullName>
    </submittedName>
</protein>
<dbReference type="EMBL" id="UFQQ01000006">
    <property type="protein sequence ID" value="SSW90367.1"/>
    <property type="molecule type" value="Genomic_DNA"/>
</dbReference>
<dbReference type="RefSeq" id="WP_244601219.1">
    <property type="nucleotide sequence ID" value="NZ_QRDT01000006.1"/>
</dbReference>
<evidence type="ECO:0000313" key="3">
    <source>
        <dbReference type="Proteomes" id="UP000252631"/>
    </source>
</evidence>
<keyword evidence="4" id="KW-1185">Reference proteome</keyword>
<gene>
    <name evidence="1" type="ORF">BJ125_106192</name>
    <name evidence="2" type="ORF">SAMN05892882_106192</name>
</gene>
<dbReference type="EMBL" id="QRDT01000006">
    <property type="protein sequence ID" value="RED37867.1"/>
    <property type="molecule type" value="Genomic_DNA"/>
</dbReference>
<dbReference type="AlphaFoldDB" id="A0A336JKZ6"/>
<dbReference type="Proteomes" id="UP000252631">
    <property type="component" value="Unassembled WGS sequence"/>
</dbReference>
<proteinExistence type="predicted"/>
<accession>A0A336JKZ6</accession>